<comment type="caution">
    <text evidence="5">The sequence shown here is derived from an EMBL/GenBank/DDBJ whole genome shotgun (WGS) entry which is preliminary data.</text>
</comment>
<evidence type="ECO:0000256" key="2">
    <source>
        <dbReference type="ARBA" id="ARBA00022833"/>
    </source>
</evidence>
<keyword evidence="1 3" id="KW-0479">Metal-binding</keyword>
<dbReference type="SUPFAM" id="SSF57850">
    <property type="entry name" value="RING/U-box"/>
    <property type="match status" value="1"/>
</dbReference>
<evidence type="ECO:0000259" key="4">
    <source>
        <dbReference type="PROSITE" id="PS50089"/>
    </source>
</evidence>
<dbReference type="InterPro" id="IPR001841">
    <property type="entry name" value="Znf_RING"/>
</dbReference>
<dbReference type="Pfam" id="PF13920">
    <property type="entry name" value="zf-C3HC4_3"/>
    <property type="match status" value="1"/>
</dbReference>
<evidence type="ECO:0000313" key="5">
    <source>
        <dbReference type="EMBL" id="KAK8783543.1"/>
    </source>
</evidence>
<dbReference type="SMART" id="SM00184">
    <property type="entry name" value="RING"/>
    <property type="match status" value="1"/>
</dbReference>
<dbReference type="AlphaFoldDB" id="A0AAQ4F9Q0"/>
<dbReference type="Gene3D" id="3.30.40.10">
    <property type="entry name" value="Zinc/RING finger domain, C3HC4 (zinc finger)"/>
    <property type="match status" value="1"/>
</dbReference>
<accession>A0AAQ4F9Q0</accession>
<dbReference type="PROSITE" id="PS50089">
    <property type="entry name" value="ZF_RING_2"/>
    <property type="match status" value="1"/>
</dbReference>
<proteinExistence type="predicted"/>
<evidence type="ECO:0000256" key="1">
    <source>
        <dbReference type="ARBA" id="ARBA00022771"/>
    </source>
</evidence>
<name>A0AAQ4F9Q0_AMBAM</name>
<dbReference type="GO" id="GO:0008270">
    <property type="term" value="F:zinc ion binding"/>
    <property type="evidence" value="ECO:0007669"/>
    <property type="project" value="UniProtKB-KW"/>
</dbReference>
<dbReference type="InterPro" id="IPR013083">
    <property type="entry name" value="Znf_RING/FYVE/PHD"/>
</dbReference>
<dbReference type="CDD" id="cd16520">
    <property type="entry name" value="RING-HC_MIBs-like"/>
    <property type="match status" value="1"/>
</dbReference>
<dbReference type="EMBL" id="JARKHS020005438">
    <property type="protein sequence ID" value="KAK8783543.1"/>
    <property type="molecule type" value="Genomic_DNA"/>
</dbReference>
<keyword evidence="6" id="KW-1185">Reference proteome</keyword>
<reference evidence="5 6" key="1">
    <citation type="journal article" date="2023" name="Arcadia Sci">
        <title>De novo assembly of a long-read Amblyomma americanum tick genome.</title>
        <authorList>
            <person name="Chou S."/>
            <person name="Poskanzer K.E."/>
            <person name="Rollins M."/>
            <person name="Thuy-Boun P.S."/>
        </authorList>
    </citation>
    <scope>NUCLEOTIDE SEQUENCE [LARGE SCALE GENOMIC DNA]</scope>
    <source>
        <strain evidence="5">F_SG_1</strain>
        <tissue evidence="5">Salivary glands</tissue>
    </source>
</reference>
<protein>
    <recommendedName>
        <fullName evidence="4">RING-type domain-containing protein</fullName>
    </recommendedName>
</protein>
<evidence type="ECO:0000313" key="6">
    <source>
        <dbReference type="Proteomes" id="UP001321473"/>
    </source>
</evidence>
<gene>
    <name evidence="5" type="ORF">V5799_010091</name>
</gene>
<sequence>MTYSSDDDDDDGFPAVPHRGTEGAIARTSWECECDGFGVLCTACSVASSRSMDDDFWHYGSLNEARLSSSPRLPSTRPQVRGAYHEVRSEGEDACRRQIEGHVGSIAQADCGAQGDLASRLRELEALHNCAICFENRRNVIFTCGHGACATCARNLMACHICRQTITQSINVY</sequence>
<dbReference type="Proteomes" id="UP001321473">
    <property type="component" value="Unassembled WGS sequence"/>
</dbReference>
<feature type="domain" description="RING-type" evidence="4">
    <location>
        <begin position="130"/>
        <end position="163"/>
    </location>
</feature>
<keyword evidence="1 3" id="KW-0863">Zinc-finger</keyword>
<organism evidence="5 6">
    <name type="scientific">Amblyomma americanum</name>
    <name type="common">Lone star tick</name>
    <dbReference type="NCBI Taxonomy" id="6943"/>
    <lineage>
        <taxon>Eukaryota</taxon>
        <taxon>Metazoa</taxon>
        <taxon>Ecdysozoa</taxon>
        <taxon>Arthropoda</taxon>
        <taxon>Chelicerata</taxon>
        <taxon>Arachnida</taxon>
        <taxon>Acari</taxon>
        <taxon>Parasitiformes</taxon>
        <taxon>Ixodida</taxon>
        <taxon>Ixodoidea</taxon>
        <taxon>Ixodidae</taxon>
        <taxon>Amblyomminae</taxon>
        <taxon>Amblyomma</taxon>
    </lineage>
</organism>
<keyword evidence="2" id="KW-0862">Zinc</keyword>
<evidence type="ECO:0000256" key="3">
    <source>
        <dbReference type="PROSITE-ProRule" id="PRU00175"/>
    </source>
</evidence>